<dbReference type="GO" id="GO:0003852">
    <property type="term" value="F:2-isopropylmalate synthase activity"/>
    <property type="evidence" value="ECO:0007669"/>
    <property type="project" value="InterPro"/>
</dbReference>
<dbReference type="Gene3D" id="1.10.238.260">
    <property type="match status" value="1"/>
</dbReference>
<dbReference type="InterPro" id="IPR050073">
    <property type="entry name" value="2-IPM_HCS-like"/>
</dbReference>
<dbReference type="InterPro" id="IPR036230">
    <property type="entry name" value="LeuA_allosteric_dom_sf"/>
</dbReference>
<evidence type="ECO:0000256" key="3">
    <source>
        <dbReference type="ARBA" id="ARBA00023304"/>
    </source>
</evidence>
<organism evidence="5">
    <name type="scientific">marine sediment metagenome</name>
    <dbReference type="NCBI Taxonomy" id="412755"/>
    <lineage>
        <taxon>unclassified sequences</taxon>
        <taxon>metagenomes</taxon>
        <taxon>ecological metagenomes</taxon>
    </lineage>
</organism>
<dbReference type="InterPro" id="IPR054691">
    <property type="entry name" value="LeuA/HCS_post-cat"/>
</dbReference>
<feature type="non-terminal residue" evidence="5">
    <location>
        <position position="1"/>
    </location>
</feature>
<keyword evidence="1" id="KW-0028">Amino-acid biosynthesis</keyword>
<dbReference type="GO" id="GO:0009098">
    <property type="term" value="P:L-leucine biosynthetic process"/>
    <property type="evidence" value="ECO:0007669"/>
    <property type="project" value="InterPro"/>
</dbReference>
<evidence type="ECO:0000256" key="1">
    <source>
        <dbReference type="ARBA" id="ARBA00022605"/>
    </source>
</evidence>
<name>X1CL98_9ZZZZ</name>
<keyword evidence="3" id="KW-0100">Branched-chain amino acid biosynthesis</keyword>
<dbReference type="PANTHER" id="PTHR10277">
    <property type="entry name" value="HOMOCITRATE SYNTHASE-RELATED"/>
    <property type="match status" value="1"/>
</dbReference>
<keyword evidence="2" id="KW-0808">Transferase</keyword>
<dbReference type="FunFam" id="3.30.160.270:FF:000003">
    <property type="entry name" value="2-isopropylmalate synthase"/>
    <property type="match status" value="1"/>
</dbReference>
<dbReference type="SMART" id="SM00917">
    <property type="entry name" value="LeuA_dimer"/>
    <property type="match status" value="1"/>
</dbReference>
<sequence length="221" mass="24487">HQDGILKKRLTYEIMTPQSVGIPSSKLVLGKHSGRHAFSRRLNELGYKLSSTKLNDVFIRFKQLTDKKKYIFDEDIVVLVEEKIGKVPEMFILDYFQISSGSGAVPTATVRLRINKKAHILQESARGDGPVDAAYKAIDKIVKSEINWSSPPKLIDYSLHSISSGKDAQGEVTVKIKYKGATLTGRGASTDIIEASIKSYLNVLNKIAGTEIGLKKIKEKI</sequence>
<dbReference type="PANTHER" id="PTHR10277:SF9">
    <property type="entry name" value="2-ISOPROPYLMALATE SYNTHASE 1, CHLOROPLASTIC-RELATED"/>
    <property type="match status" value="1"/>
</dbReference>
<reference evidence="5" key="1">
    <citation type="journal article" date="2014" name="Front. Microbiol.">
        <title>High frequency of phylogenetically diverse reductive dehalogenase-homologous genes in deep subseafloor sedimentary metagenomes.</title>
        <authorList>
            <person name="Kawai M."/>
            <person name="Futagami T."/>
            <person name="Toyoda A."/>
            <person name="Takaki Y."/>
            <person name="Nishi S."/>
            <person name="Hori S."/>
            <person name="Arai W."/>
            <person name="Tsubouchi T."/>
            <person name="Morono Y."/>
            <person name="Uchiyama I."/>
            <person name="Ito T."/>
            <person name="Fujiyama A."/>
            <person name="Inagaki F."/>
            <person name="Takami H."/>
        </authorList>
    </citation>
    <scope>NUCLEOTIDE SEQUENCE</scope>
    <source>
        <strain evidence="5">Expedition CK06-06</strain>
    </source>
</reference>
<proteinExistence type="predicted"/>
<dbReference type="AlphaFoldDB" id="X1CL98"/>
<dbReference type="InterPro" id="IPR013709">
    <property type="entry name" value="2-isopropylmalate_synth_dimer"/>
</dbReference>
<dbReference type="SUPFAM" id="SSF110921">
    <property type="entry name" value="2-isopropylmalate synthase LeuA, allosteric (dimerisation) domain"/>
    <property type="match status" value="1"/>
</dbReference>
<dbReference type="FunFam" id="1.10.238.260:FF:000001">
    <property type="entry name" value="2-isopropylmalate synthase"/>
    <property type="match status" value="1"/>
</dbReference>
<evidence type="ECO:0000256" key="2">
    <source>
        <dbReference type="ARBA" id="ARBA00022679"/>
    </source>
</evidence>
<accession>X1CL98</accession>
<dbReference type="EMBL" id="BART01015476">
    <property type="protein sequence ID" value="GAG84971.1"/>
    <property type="molecule type" value="Genomic_DNA"/>
</dbReference>
<dbReference type="Gene3D" id="3.30.160.270">
    <property type="match status" value="1"/>
</dbReference>
<dbReference type="Pfam" id="PF22617">
    <property type="entry name" value="HCS_D2"/>
    <property type="match status" value="1"/>
</dbReference>
<feature type="domain" description="2-isopropylmalate synthase LeuA allosteric (dimerisation)" evidence="4">
    <location>
        <begin position="70"/>
        <end position="208"/>
    </location>
</feature>
<comment type="caution">
    <text evidence="5">The sequence shown here is derived from an EMBL/GenBank/DDBJ whole genome shotgun (WGS) entry which is preliminary data.</text>
</comment>
<evidence type="ECO:0000259" key="4">
    <source>
        <dbReference type="SMART" id="SM00917"/>
    </source>
</evidence>
<protein>
    <recommendedName>
        <fullName evidence="4">2-isopropylmalate synthase LeuA allosteric (dimerisation) domain-containing protein</fullName>
    </recommendedName>
</protein>
<evidence type="ECO:0000313" key="5">
    <source>
        <dbReference type="EMBL" id="GAG84971.1"/>
    </source>
</evidence>
<gene>
    <name evidence="5" type="ORF">S01H4_30039</name>
</gene>
<dbReference type="Pfam" id="PF08502">
    <property type="entry name" value="LeuA_dimer"/>
    <property type="match status" value="1"/>
</dbReference>